<dbReference type="AlphaFoldDB" id="A0A2P5I237"/>
<reference evidence="2" key="1">
    <citation type="submission" date="2017-09" db="EMBL/GenBank/DDBJ databases">
        <title>Polyketide synthases of a Diaporthe helianthi virulent isolate.</title>
        <authorList>
            <person name="Baroncelli R."/>
        </authorList>
    </citation>
    <scope>NUCLEOTIDE SEQUENCE [LARGE SCALE GENOMIC DNA]</scope>
    <source>
        <strain evidence="2">7/96</strain>
    </source>
</reference>
<evidence type="ECO:0000313" key="2">
    <source>
        <dbReference type="EMBL" id="POS76544.1"/>
    </source>
</evidence>
<comment type="caution">
    <text evidence="2">The sequence shown here is derived from an EMBL/GenBank/DDBJ whole genome shotgun (WGS) entry which is preliminary data.</text>
</comment>
<proteinExistence type="predicted"/>
<evidence type="ECO:0000313" key="3">
    <source>
        <dbReference type="Proteomes" id="UP000094444"/>
    </source>
</evidence>
<feature type="compositionally biased region" description="Polar residues" evidence="1">
    <location>
        <begin position="243"/>
        <end position="269"/>
    </location>
</feature>
<gene>
    <name evidence="2" type="ORF">DHEL01_v205067</name>
</gene>
<feature type="region of interest" description="Disordered" evidence="1">
    <location>
        <begin position="235"/>
        <end position="269"/>
    </location>
</feature>
<keyword evidence="3" id="KW-1185">Reference proteome</keyword>
<dbReference type="Proteomes" id="UP000094444">
    <property type="component" value="Unassembled WGS sequence"/>
</dbReference>
<organism evidence="2 3">
    <name type="scientific">Diaporthe helianthi</name>
    <dbReference type="NCBI Taxonomy" id="158607"/>
    <lineage>
        <taxon>Eukaryota</taxon>
        <taxon>Fungi</taxon>
        <taxon>Dikarya</taxon>
        <taxon>Ascomycota</taxon>
        <taxon>Pezizomycotina</taxon>
        <taxon>Sordariomycetes</taxon>
        <taxon>Sordariomycetidae</taxon>
        <taxon>Diaporthales</taxon>
        <taxon>Diaporthaceae</taxon>
        <taxon>Diaporthe</taxon>
    </lineage>
</organism>
<accession>A0A2P5I237</accession>
<feature type="compositionally biased region" description="Basic and acidic residues" evidence="1">
    <location>
        <begin position="1"/>
        <end position="14"/>
    </location>
</feature>
<feature type="region of interest" description="Disordered" evidence="1">
    <location>
        <begin position="1"/>
        <end position="20"/>
    </location>
</feature>
<dbReference type="InParanoid" id="A0A2P5I237"/>
<feature type="compositionally biased region" description="Acidic residues" evidence="1">
    <location>
        <begin position="305"/>
        <end position="338"/>
    </location>
</feature>
<dbReference type="OrthoDB" id="3439209at2759"/>
<feature type="region of interest" description="Disordered" evidence="1">
    <location>
        <begin position="291"/>
        <end position="345"/>
    </location>
</feature>
<name>A0A2P5I237_DIAHE</name>
<evidence type="ECO:0000256" key="1">
    <source>
        <dbReference type="SAM" id="MobiDB-lite"/>
    </source>
</evidence>
<sequence>MEPRRSEVPSRNADDTNLASKVPSLFNMDVPRKKKCKQSWPAEAVLSSLAFGQLESTGQIDIWIHCVQLASISGQLLTGLSLPKQRNLDPRAATPYTFKMAPTIAERAASGEVLHAPDLTVNERHQLVWSARRYEGMVYKGIKNKYSFTESESTLRGWYMHYSRGRVPREATFSAIDDRLLLRFVRKNVKGPLDREDSYIGIWIKAAEYIRRSGGTTSAGPTKLKERYNKISGWKLGGRGGAKSTTPTNPAAHARSTQPDTRQNQPTTSAGANWVWEYYPDLSSEELIDVLGNEGAEEYKRDSQAEDDGEGEDGNEEEYEPQWDNDEYDSDVEGYDDADFSKEGN</sequence>
<protein>
    <submittedName>
        <fullName evidence="2">Uncharacterized protein</fullName>
    </submittedName>
</protein>
<dbReference type="EMBL" id="MAVT02000358">
    <property type="protein sequence ID" value="POS76544.1"/>
    <property type="molecule type" value="Genomic_DNA"/>
</dbReference>